<name>A0A9D7SDA5_9BACT</name>
<protein>
    <recommendedName>
        <fullName evidence="4">Tetratricopeptide repeat protein</fullName>
    </recommendedName>
</protein>
<dbReference type="InterPro" id="IPR011990">
    <property type="entry name" value="TPR-like_helical_dom_sf"/>
</dbReference>
<dbReference type="AlphaFoldDB" id="A0A9D7SDA5"/>
<accession>A0A9D7SDA5</accession>
<evidence type="ECO:0000256" key="1">
    <source>
        <dbReference type="SAM" id="Phobius"/>
    </source>
</evidence>
<evidence type="ECO:0008006" key="4">
    <source>
        <dbReference type="Google" id="ProtNLM"/>
    </source>
</evidence>
<keyword evidence="1" id="KW-0472">Membrane</keyword>
<dbReference type="Proteomes" id="UP000808349">
    <property type="component" value="Unassembled WGS sequence"/>
</dbReference>
<proteinExistence type="predicted"/>
<organism evidence="2 3">
    <name type="scientific">Candidatus Defluviibacterium haderslevense</name>
    <dbReference type="NCBI Taxonomy" id="2981993"/>
    <lineage>
        <taxon>Bacteria</taxon>
        <taxon>Pseudomonadati</taxon>
        <taxon>Bacteroidota</taxon>
        <taxon>Saprospiria</taxon>
        <taxon>Saprospirales</taxon>
        <taxon>Saprospiraceae</taxon>
        <taxon>Candidatus Defluviibacterium</taxon>
    </lineage>
</organism>
<evidence type="ECO:0000313" key="3">
    <source>
        <dbReference type="Proteomes" id="UP000808349"/>
    </source>
</evidence>
<keyword evidence="1" id="KW-0812">Transmembrane</keyword>
<sequence>MIRRDHPGLLAIALFGLLIISYFGLKIVSKEMSTANEFKTKKLEVTGFDNLLSKAIKELSPEQNAELEILNHLLVDSKTETSKAEILKKISGFWYKIDKMHLAGAYANQVAEIEKTEEAWSIAGTTFLSGMEANFEEKDRLYCKQQARVAFENAISLAPENPQHRLNLALCAVKMPDENPMQGILALLELEKTYPDYVPLQLVLSQLAIQTGQWEKAYKRLTGLLAKQKELPEANCLMEQVILQGGIQDDPAKYSTYCKKN</sequence>
<comment type="caution">
    <text evidence="2">The sequence shown here is derived from an EMBL/GenBank/DDBJ whole genome shotgun (WGS) entry which is preliminary data.</text>
</comment>
<gene>
    <name evidence="2" type="ORF">IPO85_16545</name>
</gene>
<dbReference type="EMBL" id="JADKFW010000015">
    <property type="protein sequence ID" value="MBK9719089.1"/>
    <property type="molecule type" value="Genomic_DNA"/>
</dbReference>
<evidence type="ECO:0000313" key="2">
    <source>
        <dbReference type="EMBL" id="MBK9719089.1"/>
    </source>
</evidence>
<keyword evidence="1" id="KW-1133">Transmembrane helix</keyword>
<feature type="transmembrane region" description="Helical" evidence="1">
    <location>
        <begin position="7"/>
        <end position="25"/>
    </location>
</feature>
<dbReference type="Gene3D" id="1.25.40.10">
    <property type="entry name" value="Tetratricopeptide repeat domain"/>
    <property type="match status" value="1"/>
</dbReference>
<dbReference type="SUPFAM" id="SSF48452">
    <property type="entry name" value="TPR-like"/>
    <property type="match status" value="1"/>
</dbReference>
<reference evidence="2 3" key="1">
    <citation type="submission" date="2020-10" db="EMBL/GenBank/DDBJ databases">
        <title>Connecting structure to function with the recovery of over 1000 high-quality activated sludge metagenome-assembled genomes encoding full-length rRNA genes using long-read sequencing.</title>
        <authorList>
            <person name="Singleton C.M."/>
            <person name="Petriglieri F."/>
            <person name="Kristensen J.M."/>
            <person name="Kirkegaard R.H."/>
            <person name="Michaelsen T.Y."/>
            <person name="Andersen M.H."/>
            <person name="Karst S.M."/>
            <person name="Dueholm M.S."/>
            <person name="Nielsen P.H."/>
            <person name="Albertsen M."/>
        </authorList>
    </citation>
    <scope>NUCLEOTIDE SEQUENCE [LARGE SCALE GENOMIC DNA]</scope>
    <source>
        <strain evidence="2">Ribe_18-Q3-R11-54_BAT3C.373</strain>
    </source>
</reference>